<keyword evidence="3" id="KW-1185">Reference proteome</keyword>
<feature type="repeat" description="WD" evidence="1">
    <location>
        <begin position="77"/>
        <end position="103"/>
    </location>
</feature>
<comment type="caution">
    <text evidence="2">The sequence shown here is derived from an EMBL/GenBank/DDBJ whole genome shotgun (WGS) entry which is preliminary data.</text>
</comment>
<dbReference type="Proteomes" id="UP001501009">
    <property type="component" value="Unassembled WGS sequence"/>
</dbReference>
<evidence type="ECO:0000313" key="2">
    <source>
        <dbReference type="EMBL" id="GAA3774430.1"/>
    </source>
</evidence>
<dbReference type="PANTHER" id="PTHR19879:SF9">
    <property type="entry name" value="TRANSCRIPTION INITIATION FACTOR TFIID SUBUNIT 5"/>
    <property type="match status" value="1"/>
</dbReference>
<reference evidence="3" key="1">
    <citation type="journal article" date="2019" name="Int. J. Syst. Evol. Microbiol.">
        <title>The Global Catalogue of Microorganisms (GCM) 10K type strain sequencing project: providing services to taxonomists for standard genome sequencing and annotation.</title>
        <authorList>
            <consortium name="The Broad Institute Genomics Platform"/>
            <consortium name="The Broad Institute Genome Sequencing Center for Infectious Disease"/>
            <person name="Wu L."/>
            <person name="Ma J."/>
        </authorList>
    </citation>
    <scope>NUCLEOTIDE SEQUENCE [LARGE SCALE GENOMIC DNA]</scope>
    <source>
        <strain evidence="3">JCM 17138</strain>
    </source>
</reference>
<dbReference type="InterPro" id="IPR001680">
    <property type="entry name" value="WD40_rpt"/>
</dbReference>
<dbReference type="EMBL" id="BAABDE010000005">
    <property type="protein sequence ID" value="GAA3774430.1"/>
    <property type="molecule type" value="Genomic_DNA"/>
</dbReference>
<proteinExistence type="predicted"/>
<accession>A0ABP7GZH3</accession>
<protein>
    <recommendedName>
        <fullName evidence="4">WD40 repeat domain-containing protein</fullName>
    </recommendedName>
</protein>
<evidence type="ECO:0000256" key="1">
    <source>
        <dbReference type="PROSITE-ProRule" id="PRU00221"/>
    </source>
</evidence>
<evidence type="ECO:0008006" key="4">
    <source>
        <dbReference type="Google" id="ProtNLM"/>
    </source>
</evidence>
<dbReference type="InterPro" id="IPR011044">
    <property type="entry name" value="Quino_amine_DH_bsu"/>
</dbReference>
<keyword evidence="1" id="KW-0853">WD repeat</keyword>
<dbReference type="Gene3D" id="2.130.10.10">
    <property type="entry name" value="YVTN repeat-like/Quinoprotein amine dehydrogenase"/>
    <property type="match status" value="1"/>
</dbReference>
<dbReference type="PANTHER" id="PTHR19879">
    <property type="entry name" value="TRANSCRIPTION INITIATION FACTOR TFIID"/>
    <property type="match status" value="1"/>
</dbReference>
<gene>
    <name evidence="2" type="ORF">GCM10022403_006660</name>
</gene>
<dbReference type="Pfam" id="PF00400">
    <property type="entry name" value="WD40"/>
    <property type="match status" value="1"/>
</dbReference>
<dbReference type="InterPro" id="IPR015943">
    <property type="entry name" value="WD40/YVTN_repeat-like_dom_sf"/>
</dbReference>
<dbReference type="SUPFAM" id="SSF50969">
    <property type="entry name" value="YVTN repeat-like/Quinoprotein amine dehydrogenase"/>
    <property type="match status" value="1"/>
</dbReference>
<organism evidence="2 3">
    <name type="scientific">Streptomyces coacervatus</name>
    <dbReference type="NCBI Taxonomy" id="647381"/>
    <lineage>
        <taxon>Bacteria</taxon>
        <taxon>Bacillati</taxon>
        <taxon>Actinomycetota</taxon>
        <taxon>Actinomycetes</taxon>
        <taxon>Kitasatosporales</taxon>
        <taxon>Streptomycetaceae</taxon>
        <taxon>Streptomyces</taxon>
    </lineage>
</organism>
<evidence type="ECO:0000313" key="3">
    <source>
        <dbReference type="Proteomes" id="UP001501009"/>
    </source>
</evidence>
<name>A0ABP7GZH3_9ACTN</name>
<dbReference type="SMART" id="SM00320">
    <property type="entry name" value="WD40"/>
    <property type="match status" value="2"/>
</dbReference>
<dbReference type="PROSITE" id="PS50082">
    <property type="entry name" value="WD_REPEATS_2"/>
    <property type="match status" value="1"/>
</dbReference>
<sequence>MVRRLAARTSPAHLLSAVGHEEPPVQINVGAFSPDGTRLAVGDAMGRVTLWGGQSHTRLGVLDGSLSGAGADTTGPVSALAFSHDGRTLTVAASAGSVQLWDVAPTCERIRWAAVVDRARKIIEGYAPLKVTLRQVMYRLANEGVLPHTPPMPAACPRSWPASRRVHSLAVFLVRAHHRPAIVEETGLGMCPCICSRKPPVEGERARPRLGCKRAHA</sequence>